<keyword evidence="4" id="KW-0012">Acyltransferase</keyword>
<dbReference type="InterPro" id="IPR016181">
    <property type="entry name" value="Acyl_CoA_acyltransferase"/>
</dbReference>
<dbReference type="RefSeq" id="WP_072607630.1">
    <property type="nucleotide sequence ID" value="NZ_CP018171.1"/>
</dbReference>
<name>A0A1L3SXR0_9HYPH</name>
<evidence type="ECO:0000256" key="2">
    <source>
        <dbReference type="ARBA" id="ARBA00022649"/>
    </source>
</evidence>
<dbReference type="OrthoDB" id="9799147at2"/>
<accession>A0A1L3SXR0</accession>
<comment type="catalytic activity">
    <reaction evidence="5">
        <text>glycyl-tRNA(Gly) + acetyl-CoA = N-acetylglycyl-tRNA(Gly) + CoA + H(+)</text>
        <dbReference type="Rhea" id="RHEA:81867"/>
        <dbReference type="Rhea" id="RHEA-COMP:9683"/>
        <dbReference type="Rhea" id="RHEA-COMP:19766"/>
        <dbReference type="ChEBI" id="CHEBI:15378"/>
        <dbReference type="ChEBI" id="CHEBI:57287"/>
        <dbReference type="ChEBI" id="CHEBI:57288"/>
        <dbReference type="ChEBI" id="CHEBI:78522"/>
        <dbReference type="ChEBI" id="CHEBI:232036"/>
    </reaction>
</comment>
<evidence type="ECO:0000313" key="7">
    <source>
        <dbReference type="EMBL" id="APH74170.1"/>
    </source>
</evidence>
<dbReference type="EMBL" id="CP018171">
    <property type="protein sequence ID" value="APH74170.1"/>
    <property type="molecule type" value="Genomic_DNA"/>
</dbReference>
<sequence>MSGFRIEKLARKHAVDLFDCGEEPLNRFLLRYALPNQQANASQTCAGLSNDTIIGYYTLVVGEVAYDGAPERLTKCLARHPLLIMLLARLAVSRDWQGKGIVAGLLRDAILRTLQAAHIAGIRAFTVHAKNDAARSFYKHFGSVESPSDPLHLFALIKDLRGL</sequence>
<evidence type="ECO:0000256" key="1">
    <source>
        <dbReference type="ARBA" id="ARBA00022491"/>
    </source>
</evidence>
<evidence type="ECO:0000256" key="5">
    <source>
        <dbReference type="ARBA" id="ARBA00049880"/>
    </source>
</evidence>
<keyword evidence="3 7" id="KW-0808">Transferase</keyword>
<reference evidence="8" key="1">
    <citation type="submission" date="2016-11" db="EMBL/GenBank/DDBJ databases">
        <title>Mesorhizobium oceanicum sp. nov., isolated from deep seawater in South China Sea.</title>
        <authorList>
            <person name="Fu G.-Y."/>
        </authorList>
    </citation>
    <scope>NUCLEOTIDE SEQUENCE [LARGE SCALE GENOMIC DNA]</scope>
    <source>
        <strain evidence="8">B7</strain>
    </source>
</reference>
<dbReference type="PANTHER" id="PTHR36449">
    <property type="entry name" value="ACETYLTRANSFERASE-RELATED"/>
    <property type="match status" value="1"/>
</dbReference>
<dbReference type="Proteomes" id="UP000182840">
    <property type="component" value="Chromosome"/>
</dbReference>
<evidence type="ECO:0000256" key="3">
    <source>
        <dbReference type="ARBA" id="ARBA00022679"/>
    </source>
</evidence>
<proteinExistence type="predicted"/>
<evidence type="ECO:0000259" key="6">
    <source>
        <dbReference type="PROSITE" id="PS51186"/>
    </source>
</evidence>
<dbReference type="InterPro" id="IPR000182">
    <property type="entry name" value="GNAT_dom"/>
</dbReference>
<dbReference type="AlphaFoldDB" id="A0A1L3SXR0"/>
<keyword evidence="1" id="KW-0678">Repressor</keyword>
<protein>
    <submittedName>
        <fullName evidence="7">GNAT family N-acetyltransferase</fullName>
    </submittedName>
</protein>
<dbReference type="STRING" id="1670800.BSQ44_24450"/>
<keyword evidence="2" id="KW-1277">Toxin-antitoxin system</keyword>
<gene>
    <name evidence="7" type="ORF">BSQ44_24450</name>
</gene>
<dbReference type="GO" id="GO:0016747">
    <property type="term" value="F:acyltransferase activity, transferring groups other than amino-acyl groups"/>
    <property type="evidence" value="ECO:0007669"/>
    <property type="project" value="InterPro"/>
</dbReference>
<dbReference type="PROSITE" id="PS51186">
    <property type="entry name" value="GNAT"/>
    <property type="match status" value="1"/>
</dbReference>
<evidence type="ECO:0000313" key="8">
    <source>
        <dbReference type="Proteomes" id="UP000182840"/>
    </source>
</evidence>
<dbReference type="Gene3D" id="3.40.630.30">
    <property type="match status" value="1"/>
</dbReference>
<dbReference type="SUPFAM" id="SSF55729">
    <property type="entry name" value="Acyl-CoA N-acyltransferases (Nat)"/>
    <property type="match status" value="1"/>
</dbReference>
<keyword evidence="8" id="KW-1185">Reference proteome</keyword>
<dbReference type="KEGG" id="meso:BSQ44_24450"/>
<dbReference type="Pfam" id="PF00583">
    <property type="entry name" value="Acetyltransf_1"/>
    <property type="match status" value="1"/>
</dbReference>
<dbReference type="PANTHER" id="PTHR36449:SF1">
    <property type="entry name" value="ACETYLTRANSFERASE"/>
    <property type="match status" value="1"/>
</dbReference>
<feature type="domain" description="N-acetyltransferase" evidence="6">
    <location>
        <begin position="4"/>
        <end position="161"/>
    </location>
</feature>
<evidence type="ECO:0000256" key="4">
    <source>
        <dbReference type="ARBA" id="ARBA00023315"/>
    </source>
</evidence>
<organism evidence="7 8">
    <name type="scientific">Aquibium oceanicum</name>
    <dbReference type="NCBI Taxonomy" id="1670800"/>
    <lineage>
        <taxon>Bacteria</taxon>
        <taxon>Pseudomonadati</taxon>
        <taxon>Pseudomonadota</taxon>
        <taxon>Alphaproteobacteria</taxon>
        <taxon>Hyphomicrobiales</taxon>
        <taxon>Phyllobacteriaceae</taxon>
        <taxon>Aquibium</taxon>
    </lineage>
</organism>